<evidence type="ECO:0000256" key="2">
    <source>
        <dbReference type="ARBA" id="ARBA00022475"/>
    </source>
</evidence>
<comment type="subcellular location">
    <subcellularLocation>
        <location evidence="1">Cell membrane</location>
        <topology evidence="1">Multi-pass membrane protein</topology>
    </subcellularLocation>
</comment>
<evidence type="ECO:0000256" key="1">
    <source>
        <dbReference type="ARBA" id="ARBA00004651"/>
    </source>
</evidence>
<evidence type="ECO:0000259" key="8">
    <source>
        <dbReference type="Pfam" id="PF06271"/>
    </source>
</evidence>
<feature type="domain" description="RDD" evidence="8">
    <location>
        <begin position="105"/>
        <end position="223"/>
    </location>
</feature>
<dbReference type="RefSeq" id="WP_118919810.1">
    <property type="nucleotide sequence ID" value="NZ_QWEG01000003.1"/>
</dbReference>
<keyword evidence="3 7" id="KW-0812">Transmembrane</keyword>
<keyword evidence="4 7" id="KW-1133">Transmembrane helix</keyword>
<gene>
    <name evidence="10" type="ORF">D1B31_05835</name>
</gene>
<evidence type="ECO:0000313" key="11">
    <source>
        <dbReference type="Proteomes" id="UP000284416"/>
    </source>
</evidence>
<dbReference type="EMBL" id="QWEG01000003">
    <property type="protein sequence ID" value="RHW42155.1"/>
    <property type="molecule type" value="Genomic_DNA"/>
</dbReference>
<dbReference type="CDD" id="cd00350">
    <property type="entry name" value="rubredoxin_like"/>
    <property type="match status" value="1"/>
</dbReference>
<dbReference type="InterPro" id="IPR051791">
    <property type="entry name" value="Pra-immunoreactive"/>
</dbReference>
<dbReference type="PANTHER" id="PTHR36115:SF4">
    <property type="entry name" value="MEMBRANE PROTEIN"/>
    <property type="match status" value="1"/>
</dbReference>
<comment type="caution">
    <text evidence="10">The sequence shown here is derived from an EMBL/GenBank/DDBJ whole genome shotgun (WGS) entry which is preliminary data.</text>
</comment>
<dbReference type="Pfam" id="PF06271">
    <property type="entry name" value="RDD"/>
    <property type="match status" value="1"/>
</dbReference>
<reference evidence="10 11" key="1">
    <citation type="journal article" date="2017" name="Int. J. Syst. Evol. Microbiol.">
        <title>Bacillus notoginsengisoli sp. nov., a novel bacterium isolated from the rhizosphere of Panax notoginseng.</title>
        <authorList>
            <person name="Zhang M.Y."/>
            <person name="Cheng J."/>
            <person name="Cai Y."/>
            <person name="Zhang T.Y."/>
            <person name="Wu Y.Y."/>
            <person name="Manikprabhu D."/>
            <person name="Li W.J."/>
            <person name="Zhang Y.X."/>
        </authorList>
    </citation>
    <scope>NUCLEOTIDE SEQUENCE [LARGE SCALE GENOMIC DNA]</scope>
    <source>
        <strain evidence="10 11">JCM 30743</strain>
    </source>
</reference>
<feature type="region of interest" description="Disordered" evidence="6">
    <location>
        <begin position="57"/>
        <end position="84"/>
    </location>
</feature>
<evidence type="ECO:0000256" key="3">
    <source>
        <dbReference type="ARBA" id="ARBA00022692"/>
    </source>
</evidence>
<evidence type="ECO:0000259" key="9">
    <source>
        <dbReference type="Pfam" id="PF12773"/>
    </source>
</evidence>
<dbReference type="GO" id="GO:0005886">
    <property type="term" value="C:plasma membrane"/>
    <property type="evidence" value="ECO:0007669"/>
    <property type="project" value="UniProtKB-SubCell"/>
</dbReference>
<dbReference type="Proteomes" id="UP000284416">
    <property type="component" value="Unassembled WGS sequence"/>
</dbReference>
<evidence type="ECO:0000256" key="7">
    <source>
        <dbReference type="SAM" id="Phobius"/>
    </source>
</evidence>
<dbReference type="PANTHER" id="PTHR36115">
    <property type="entry name" value="PROLINE-RICH ANTIGEN HOMOLOG-RELATED"/>
    <property type="match status" value="1"/>
</dbReference>
<feature type="domain" description="DZANK-type" evidence="9">
    <location>
        <begin position="3"/>
        <end position="50"/>
    </location>
</feature>
<evidence type="ECO:0000256" key="5">
    <source>
        <dbReference type="ARBA" id="ARBA00023136"/>
    </source>
</evidence>
<dbReference type="InterPro" id="IPR010432">
    <property type="entry name" value="RDD"/>
</dbReference>
<keyword evidence="5 7" id="KW-0472">Membrane</keyword>
<evidence type="ECO:0000256" key="6">
    <source>
        <dbReference type="SAM" id="MobiDB-lite"/>
    </source>
</evidence>
<feature type="transmembrane region" description="Helical" evidence="7">
    <location>
        <begin position="111"/>
        <end position="134"/>
    </location>
</feature>
<evidence type="ECO:0000313" key="10">
    <source>
        <dbReference type="EMBL" id="RHW42155.1"/>
    </source>
</evidence>
<dbReference type="OrthoDB" id="9793824at2"/>
<keyword evidence="2" id="KW-1003">Cell membrane</keyword>
<evidence type="ECO:0000256" key="4">
    <source>
        <dbReference type="ARBA" id="ARBA00022989"/>
    </source>
</evidence>
<name>A0A417YXN0_9BACI</name>
<dbReference type="AlphaFoldDB" id="A0A417YXN0"/>
<feature type="transmembrane region" description="Helical" evidence="7">
    <location>
        <begin position="191"/>
        <end position="210"/>
    </location>
</feature>
<dbReference type="InterPro" id="IPR025874">
    <property type="entry name" value="DZR"/>
</dbReference>
<sequence length="230" mass="24539">MYCPNCNTLNDDAARFCSKCGEYLEKQAPEGCPDCGAARKPEESFCSTCGHKFNGASTEPISSPPTVAPEQKAPGNHGQYGGGGHSPQYGSHGSTIYANEQVRFANFGERLVALIIDSIVLSIAGYILGAILMLSNGDLLKSFLSFIIGIGYKAGLEGSTKQATLGKMVMGIKVIGPDGGRISYGRAIGRYFANFLSVITLGIGYLMALFTREKRALHDYVAGTYVIRSK</sequence>
<dbReference type="Pfam" id="PF12773">
    <property type="entry name" value="DZR"/>
    <property type="match status" value="1"/>
</dbReference>
<organism evidence="10 11">
    <name type="scientific">Neobacillus notoginsengisoli</name>
    <dbReference type="NCBI Taxonomy" id="1578198"/>
    <lineage>
        <taxon>Bacteria</taxon>
        <taxon>Bacillati</taxon>
        <taxon>Bacillota</taxon>
        <taxon>Bacilli</taxon>
        <taxon>Bacillales</taxon>
        <taxon>Bacillaceae</taxon>
        <taxon>Neobacillus</taxon>
    </lineage>
</organism>
<proteinExistence type="predicted"/>
<protein>
    <submittedName>
        <fullName evidence="10">RDD family protein</fullName>
    </submittedName>
</protein>
<accession>A0A417YXN0</accession>
<keyword evidence="11" id="KW-1185">Reference proteome</keyword>